<proteinExistence type="predicted"/>
<reference evidence="1" key="1">
    <citation type="journal article" date="2019" name="MBio">
        <title>Virus Genomes from Deep Sea Sediments Expand the Ocean Megavirome and Support Independent Origins of Viral Gigantism.</title>
        <authorList>
            <person name="Backstrom D."/>
            <person name="Yutin N."/>
            <person name="Jorgensen S.L."/>
            <person name="Dharamshi J."/>
            <person name="Homa F."/>
            <person name="Zaremba-Niedwiedzka K."/>
            <person name="Spang A."/>
            <person name="Wolf Y.I."/>
            <person name="Koonin E.V."/>
            <person name="Ettema T.J."/>
        </authorList>
    </citation>
    <scope>NUCLEOTIDE SEQUENCE</scope>
</reference>
<sequence length="98" mass="10742">MYLPIQRISEQVGTTTKDIKILTTVVKKDIVPIIEKGANDFITLINRGLSLETKINNIIESAECIVCTFTGPNSEICDGDVLKSVSEICPKTGQNVIF</sequence>
<evidence type="ECO:0000313" key="1">
    <source>
        <dbReference type="EMBL" id="QBK91035.1"/>
    </source>
</evidence>
<dbReference type="EMBL" id="MK500509">
    <property type="protein sequence ID" value="QBK91035.1"/>
    <property type="molecule type" value="Genomic_DNA"/>
</dbReference>
<gene>
    <name evidence="1" type="ORF">LCPAC202_00090</name>
</gene>
<accession>A0A481Z659</accession>
<organism evidence="1">
    <name type="scientific">Pithovirus LCPAC202</name>
    <dbReference type="NCBI Taxonomy" id="2506592"/>
    <lineage>
        <taxon>Viruses</taxon>
        <taxon>Pithoviruses</taxon>
    </lineage>
</organism>
<protein>
    <submittedName>
        <fullName evidence="1">Uncharacterized protein</fullName>
    </submittedName>
</protein>
<name>A0A481Z659_9VIRU</name>